<reference evidence="2" key="1">
    <citation type="journal article" date="2023" name="Front. Plant Sci.">
        <title>Chromosomal-level genome assembly of Melastoma candidum provides insights into trichome evolution.</title>
        <authorList>
            <person name="Zhong Y."/>
            <person name="Wu W."/>
            <person name="Sun C."/>
            <person name="Zou P."/>
            <person name="Liu Y."/>
            <person name="Dai S."/>
            <person name="Zhou R."/>
        </authorList>
    </citation>
    <scope>NUCLEOTIDE SEQUENCE [LARGE SCALE GENOMIC DNA]</scope>
</reference>
<evidence type="ECO:0000313" key="2">
    <source>
        <dbReference type="Proteomes" id="UP001057402"/>
    </source>
</evidence>
<dbReference type="Proteomes" id="UP001057402">
    <property type="component" value="Chromosome 2"/>
</dbReference>
<accession>A0ACB9S864</accession>
<keyword evidence="2" id="KW-1185">Reference proteome</keyword>
<organism evidence="1 2">
    <name type="scientific">Melastoma candidum</name>
    <dbReference type="NCBI Taxonomy" id="119954"/>
    <lineage>
        <taxon>Eukaryota</taxon>
        <taxon>Viridiplantae</taxon>
        <taxon>Streptophyta</taxon>
        <taxon>Embryophyta</taxon>
        <taxon>Tracheophyta</taxon>
        <taxon>Spermatophyta</taxon>
        <taxon>Magnoliopsida</taxon>
        <taxon>eudicotyledons</taxon>
        <taxon>Gunneridae</taxon>
        <taxon>Pentapetalae</taxon>
        <taxon>rosids</taxon>
        <taxon>malvids</taxon>
        <taxon>Myrtales</taxon>
        <taxon>Melastomataceae</taxon>
        <taxon>Melastomatoideae</taxon>
        <taxon>Melastomateae</taxon>
        <taxon>Melastoma</taxon>
    </lineage>
</organism>
<evidence type="ECO:0000313" key="1">
    <source>
        <dbReference type="EMBL" id="KAI4386256.1"/>
    </source>
</evidence>
<gene>
    <name evidence="1" type="ORF">MLD38_004202</name>
</gene>
<dbReference type="EMBL" id="CM042881">
    <property type="protein sequence ID" value="KAI4386256.1"/>
    <property type="molecule type" value="Genomic_DNA"/>
</dbReference>
<name>A0ACB9S864_9MYRT</name>
<comment type="caution">
    <text evidence="1">The sequence shown here is derived from an EMBL/GenBank/DDBJ whole genome shotgun (WGS) entry which is preliminary data.</text>
</comment>
<sequence length="492" mass="54596">MEEGSGDLGRELEEMREYYVTGTTRQESWRRAQLKGLLRFVKENEDPIMDALGRDLGKHPAEAYRDEIGSSIKSLNYALDHLKAWMSSKKAKLPKIAILTKAEIISEPLGLVLVISSWNFPFGLSLEPLIGALSAGNAVVLKPSEISPICSSLLATRLINYVDAKAVKIVQGGPTIGEQLLRYRWDKIFFTGNAQIGRLVMAAASRELTPVTLELGGKCPAVFDRISSSFERKVAVQRVLGAKFSACAGQACIGIDYILTEKSLGATLVDTMKSMMEKLFGKNPKESRSIARIVNRNHFLRLKNLLDDPVVKATIVHGGSMDEHNLFIEPTILMNPPLESAIMTDEIFGPILPIITLQNIEDSINFINARPKPLAIYIFSKNSSLKRRMVKETSSGSVIFNDALIQYLVDTLPFGGVGESGIGQYHGKFSFDAFSHPKAVARRSFLVDLWFRFPPWNDHKLQLFRSAYEYDYLGIVLTVLGLNKPRGASSKV</sequence>
<proteinExistence type="predicted"/>
<protein>
    <submittedName>
        <fullName evidence="1">Uncharacterized protein</fullName>
    </submittedName>
</protein>